<organism evidence="1">
    <name type="scientific">Siphoviridae sp. ct2vX3</name>
    <dbReference type="NCBI Taxonomy" id="2825318"/>
    <lineage>
        <taxon>Viruses</taxon>
        <taxon>Duplodnaviria</taxon>
        <taxon>Heunggongvirae</taxon>
        <taxon>Uroviricota</taxon>
        <taxon>Caudoviricetes</taxon>
    </lineage>
</organism>
<proteinExistence type="predicted"/>
<protein>
    <submittedName>
        <fullName evidence="1">Uncharacterized protein</fullName>
    </submittedName>
</protein>
<name>A0A8S5PYZ4_9CAUD</name>
<sequence length="39" mass="4505">MCILTIKKSYFSIDELVILCYISTIKNGKTSRQRKGKKP</sequence>
<dbReference type="EMBL" id="BK015535">
    <property type="protein sequence ID" value="DAE11731.1"/>
    <property type="molecule type" value="Genomic_DNA"/>
</dbReference>
<accession>A0A8S5PYZ4</accession>
<reference evidence="1" key="1">
    <citation type="journal article" date="2021" name="Proc. Natl. Acad. Sci. U.S.A.">
        <title>A Catalog of Tens of Thousands of Viruses from Human Metagenomes Reveals Hidden Associations with Chronic Diseases.</title>
        <authorList>
            <person name="Tisza M.J."/>
            <person name="Buck C.B."/>
        </authorList>
    </citation>
    <scope>NUCLEOTIDE SEQUENCE</scope>
    <source>
        <strain evidence="1">Ct2vX3</strain>
    </source>
</reference>
<evidence type="ECO:0000313" key="1">
    <source>
        <dbReference type="EMBL" id="DAE11731.1"/>
    </source>
</evidence>